<proteinExistence type="predicted"/>
<dbReference type="Proteomes" id="UP001221763">
    <property type="component" value="Unassembled WGS sequence"/>
</dbReference>
<keyword evidence="1" id="KW-1133">Transmembrane helix</keyword>
<comment type="caution">
    <text evidence="2">The sequence shown here is derived from an EMBL/GenBank/DDBJ whole genome shotgun (WGS) entry which is preliminary data.</text>
</comment>
<keyword evidence="3" id="KW-1185">Reference proteome</keyword>
<dbReference type="RefSeq" id="WP_273585414.1">
    <property type="nucleotide sequence ID" value="NZ_JANHJP010000009.1"/>
</dbReference>
<dbReference type="EMBL" id="JANHJP010000009">
    <property type="protein sequence ID" value="MDC9032218.1"/>
    <property type="molecule type" value="Genomic_DNA"/>
</dbReference>
<organism evidence="2 3">
    <name type="scientific">Columbia Basin potato purple top phytoplasma</name>
    <dbReference type="NCBI Taxonomy" id="307134"/>
    <lineage>
        <taxon>Bacteria</taxon>
        <taxon>Bacillati</taxon>
        <taxon>Mycoplasmatota</taxon>
        <taxon>Mollicutes</taxon>
        <taxon>Acholeplasmatales</taxon>
        <taxon>Acholeplasmataceae</taxon>
        <taxon>Candidatus Phytoplasma</taxon>
        <taxon>16SrVI (Clover proliferation group)</taxon>
    </lineage>
</organism>
<keyword evidence="1" id="KW-0472">Membrane</keyword>
<evidence type="ECO:0000256" key="1">
    <source>
        <dbReference type="SAM" id="Phobius"/>
    </source>
</evidence>
<protein>
    <submittedName>
        <fullName evidence="2">Uncharacterized protein</fullName>
    </submittedName>
</protein>
<evidence type="ECO:0000313" key="2">
    <source>
        <dbReference type="EMBL" id="MDC9032218.1"/>
    </source>
</evidence>
<keyword evidence="1" id="KW-0812">Transmembrane</keyword>
<gene>
    <name evidence="2" type="ORF">M8044_000441</name>
</gene>
<sequence length="58" mass="6920">MLNKLMIFLIGIVLGATLYKVIDSSISERIITSKHFLYKFHDFINQMSIYIMKFYKNK</sequence>
<reference evidence="2 3" key="1">
    <citation type="journal article" date="2023" name="Plant">
        <title>Draft Genome Sequence Resource of CBPPT1, a 'Candidatus Phytoplasma trifolii'-Related Strain Associated with Potato Purple Top Disease in the Columbia Basin, U.S.A.</title>
        <authorList>
            <person name="Wei W."/>
            <person name="Shao J."/>
            <person name="Bottner-Parker K.D."/>
            <person name="Zhao Y."/>
        </authorList>
    </citation>
    <scope>NUCLEOTIDE SEQUENCE [LARGE SCALE GENOMIC DNA]</scope>
    <source>
        <strain evidence="2 3">CBPPT1</strain>
    </source>
</reference>
<evidence type="ECO:0000313" key="3">
    <source>
        <dbReference type="Proteomes" id="UP001221763"/>
    </source>
</evidence>
<name>A0ABT5L9D9_9MOLU</name>
<feature type="transmembrane region" description="Helical" evidence="1">
    <location>
        <begin position="6"/>
        <end position="22"/>
    </location>
</feature>
<accession>A0ABT5L9D9</accession>